<protein>
    <recommendedName>
        <fullName evidence="3">RRM domain-containing protein</fullName>
    </recommendedName>
</protein>
<dbReference type="RefSeq" id="XP_028531646.1">
    <property type="nucleotide sequence ID" value="XM_028680118.1"/>
</dbReference>
<dbReference type="SMART" id="SM00360">
    <property type="entry name" value="RRM"/>
    <property type="match status" value="2"/>
</dbReference>
<feature type="compositionally biased region" description="Basic and acidic residues" evidence="2">
    <location>
        <begin position="958"/>
        <end position="968"/>
    </location>
</feature>
<dbReference type="GO" id="GO:0003723">
    <property type="term" value="F:RNA binding"/>
    <property type="evidence" value="ECO:0007669"/>
    <property type="project" value="UniProtKB-UniRule"/>
</dbReference>
<dbReference type="SUPFAM" id="SSF54928">
    <property type="entry name" value="RNA-binding domain, RBD"/>
    <property type="match status" value="2"/>
</dbReference>
<gene>
    <name evidence="4" type="ORF">PRELSG_0312500</name>
</gene>
<dbReference type="GeneID" id="39734733"/>
<dbReference type="AlphaFoldDB" id="A0A1J1H1V0"/>
<accession>A0A1J1H1V0</accession>
<dbReference type="InterPro" id="IPR035979">
    <property type="entry name" value="RBD_domain_sf"/>
</dbReference>
<dbReference type="VEuPathDB" id="PlasmoDB:PRELSG_0312500"/>
<feature type="compositionally biased region" description="Basic and acidic residues" evidence="2">
    <location>
        <begin position="1000"/>
        <end position="1022"/>
    </location>
</feature>
<dbReference type="Gene3D" id="3.30.70.330">
    <property type="match status" value="2"/>
</dbReference>
<dbReference type="OrthoDB" id="2017782at2759"/>
<feature type="region of interest" description="Disordered" evidence="2">
    <location>
        <begin position="597"/>
        <end position="628"/>
    </location>
</feature>
<evidence type="ECO:0000259" key="3">
    <source>
        <dbReference type="PROSITE" id="PS50102"/>
    </source>
</evidence>
<evidence type="ECO:0000256" key="1">
    <source>
        <dbReference type="PROSITE-ProRule" id="PRU00176"/>
    </source>
</evidence>
<dbReference type="Proteomes" id="UP000220158">
    <property type="component" value="Chromosome 3"/>
</dbReference>
<organism evidence="4 5">
    <name type="scientific">Plasmodium relictum</name>
    <dbReference type="NCBI Taxonomy" id="85471"/>
    <lineage>
        <taxon>Eukaryota</taxon>
        <taxon>Sar</taxon>
        <taxon>Alveolata</taxon>
        <taxon>Apicomplexa</taxon>
        <taxon>Aconoidasida</taxon>
        <taxon>Haemosporida</taxon>
        <taxon>Plasmodiidae</taxon>
        <taxon>Plasmodium</taxon>
        <taxon>Plasmodium (Haemamoeba)</taxon>
    </lineage>
</organism>
<dbReference type="KEGG" id="prel:PRELSG_0312500"/>
<feature type="domain" description="RRM" evidence="3">
    <location>
        <begin position="818"/>
        <end position="894"/>
    </location>
</feature>
<evidence type="ECO:0000313" key="5">
    <source>
        <dbReference type="Proteomes" id="UP000220158"/>
    </source>
</evidence>
<feature type="compositionally biased region" description="Basic and acidic residues" evidence="2">
    <location>
        <begin position="730"/>
        <end position="759"/>
    </location>
</feature>
<feature type="region of interest" description="Disordered" evidence="2">
    <location>
        <begin position="700"/>
        <end position="759"/>
    </location>
</feature>
<feature type="compositionally biased region" description="Low complexity" evidence="2">
    <location>
        <begin position="1031"/>
        <end position="1050"/>
    </location>
</feature>
<keyword evidence="1" id="KW-0694">RNA-binding</keyword>
<dbReference type="InterPro" id="IPR012677">
    <property type="entry name" value="Nucleotide-bd_a/b_plait_sf"/>
</dbReference>
<feature type="region of interest" description="Disordered" evidence="2">
    <location>
        <begin position="77"/>
        <end position="101"/>
    </location>
</feature>
<reference evidence="4 5" key="1">
    <citation type="submission" date="2015-04" db="EMBL/GenBank/DDBJ databases">
        <authorList>
            <consortium name="Pathogen Informatics"/>
        </authorList>
    </citation>
    <scope>NUCLEOTIDE SEQUENCE [LARGE SCALE GENOMIC DNA]</scope>
    <source>
        <strain evidence="4 5">SGS1</strain>
    </source>
</reference>
<feature type="region of interest" description="Disordered" evidence="2">
    <location>
        <begin position="952"/>
        <end position="1051"/>
    </location>
</feature>
<feature type="compositionally biased region" description="Polar residues" evidence="2">
    <location>
        <begin position="597"/>
        <end position="609"/>
    </location>
</feature>
<dbReference type="PROSITE" id="PS50102">
    <property type="entry name" value="RRM"/>
    <property type="match status" value="1"/>
</dbReference>
<evidence type="ECO:0000256" key="2">
    <source>
        <dbReference type="SAM" id="MobiDB-lite"/>
    </source>
</evidence>
<dbReference type="InterPro" id="IPR000504">
    <property type="entry name" value="RRM_dom"/>
</dbReference>
<feature type="compositionally biased region" description="Basic and acidic residues" evidence="2">
    <location>
        <begin position="700"/>
        <end position="722"/>
    </location>
</feature>
<name>A0A1J1H1V0_PLARL</name>
<proteinExistence type="predicted"/>
<evidence type="ECO:0000313" key="4">
    <source>
        <dbReference type="EMBL" id="CRG98636.1"/>
    </source>
</evidence>
<feature type="compositionally biased region" description="Basic and acidic residues" evidence="2">
    <location>
        <begin position="77"/>
        <end position="99"/>
    </location>
</feature>
<keyword evidence="5" id="KW-1185">Reference proteome</keyword>
<sequence length="1177" mass="138608">MNIWKKQINLKNKNYKFFDDNNDDAVDYDDEEEDANNNLHENLDDKISDSFNNDYLLSKENNDKVLINNNDISEEIVEKTKSDSNEKKDKEDDDKKGDISENYDLCLDENEINEKIENILNNLSSDEEEGEVVEDEIPYERVKENNEENKEIILLNIYSEISDKNLDMLLNIFGKVKNIYMDDNEGIHVLFFNISSARKAKSYLDNLKIKNRRMQVIFGNYEENEKDDINALDGEENENNIRSESNKSIISRNFLEKSVNNINLKKNVKLYKNKKYYMKNSQLFHNNNIFKNTSKNALHMNNFYVSSNSQKLPNDFILSSDIPLNSEKIINNHELSVEKQKFNSVNFLHPPPPPPPINPYNSFNENIRKNNEPFYVLNNFPINNEKNIHKISLPSKRNISDQFSNNFIPHKYNNYEISPNTSYISYLNNSFSKNLYSKNIPPPPHTNNITNSNKNNSSLTPKIDSYPNVYQQKEIDELSSRKMNDIVSINDANPFNIHKDNLMSSNPTWISRKENKVLKWCTNASIEENHLDFLNSFFQYKLFNRYLLVTNIPTNLQDLKKFKEYVNNIFSNEKKNSLSVEVFFFYSIKNEEEKLFKNQNNKKGSSEDFNNNEGDNVNNSSNNDQNNDIIVNSEEFIYESYPNNEEEKNKDEQLNEVQENVDNEKDNSIHKGKVNKNDLKKICFEKEIKNNQESIKIEEKVEEKEKEEIKDNDECKNDINKNEEEENEEEKEKKEEKKNNSKENENLENNSKDNEKCDYMDVNNETTEKNIKNESEKKKKKVYAHLTFRTIKKCVEAKKALEEKNFLVTFSAPLKPNNCLWIGNILKNYFFNTASVLKTMFTHFGEITNIKYVSDKNCFFLQYKSIHNAIKARNHLYGIQISNNTLLNIDFSTLGEWENKQKVSLSRKKLLDILSNDNNKAQERLERKFNKRNTGFLDSKVMLLLKKNGHKKNFNNKYDADSPKKANRDNSATNFNEKKNRIKKNKSYQNNSEYIKNNKHIYDKRDSRKTTKRKGEQVDYRDHKKKKDSVNIENNFSNEDNNSNNNIDNDNNAKEKTIAFYVNQKYKCDFSAKFYKGNPSIKIYPKLNVETKSDIKNLKQIKNSCSNYSIWQLGANSNQKKKFVRICEHFSKKKNIPVIIDKQYTTFIVPIKEDYLKDLEIENTDYMYAFVLETKKS</sequence>
<feature type="region of interest" description="Disordered" evidence="2">
    <location>
        <begin position="443"/>
        <end position="463"/>
    </location>
</feature>
<feature type="compositionally biased region" description="Low complexity" evidence="2">
    <location>
        <begin position="611"/>
        <end position="628"/>
    </location>
</feature>
<dbReference type="EMBL" id="LN835298">
    <property type="protein sequence ID" value="CRG98636.1"/>
    <property type="molecule type" value="Genomic_DNA"/>
</dbReference>
<feature type="compositionally biased region" description="Low complexity" evidence="2">
    <location>
        <begin position="446"/>
        <end position="460"/>
    </location>
</feature>
<dbReference type="Pfam" id="PF00076">
    <property type="entry name" value="RRM_1"/>
    <property type="match status" value="1"/>
</dbReference>